<keyword evidence="9" id="KW-1133">Transmembrane helix</keyword>
<dbReference type="GO" id="GO:0046983">
    <property type="term" value="F:protein dimerization activity"/>
    <property type="evidence" value="ECO:0007669"/>
    <property type="project" value="InterPro"/>
</dbReference>
<organism evidence="11 12">
    <name type="scientific">Actinophytocola xanthii</name>
    <dbReference type="NCBI Taxonomy" id="1912961"/>
    <lineage>
        <taxon>Bacteria</taxon>
        <taxon>Bacillati</taxon>
        <taxon>Actinomycetota</taxon>
        <taxon>Actinomycetes</taxon>
        <taxon>Pseudonocardiales</taxon>
        <taxon>Pseudonocardiaceae</taxon>
    </lineage>
</organism>
<dbReference type="InterPro" id="IPR011712">
    <property type="entry name" value="Sig_transdc_His_kin_sub3_dim/P"/>
</dbReference>
<protein>
    <recommendedName>
        <fullName evidence="2">histidine kinase</fullName>
        <ecNumber evidence="2">2.7.13.3</ecNumber>
    </recommendedName>
</protein>
<dbReference type="GO" id="GO:0016020">
    <property type="term" value="C:membrane"/>
    <property type="evidence" value="ECO:0007669"/>
    <property type="project" value="InterPro"/>
</dbReference>
<dbReference type="EC" id="2.7.13.3" evidence="2"/>
<keyword evidence="3" id="KW-0597">Phosphoprotein</keyword>
<dbReference type="InterPro" id="IPR036890">
    <property type="entry name" value="HATPase_C_sf"/>
</dbReference>
<dbReference type="Proteomes" id="UP000185596">
    <property type="component" value="Unassembled WGS sequence"/>
</dbReference>
<evidence type="ECO:0000256" key="3">
    <source>
        <dbReference type="ARBA" id="ARBA00022553"/>
    </source>
</evidence>
<feature type="transmembrane region" description="Helical" evidence="9">
    <location>
        <begin position="92"/>
        <end position="119"/>
    </location>
</feature>
<evidence type="ECO:0000256" key="2">
    <source>
        <dbReference type="ARBA" id="ARBA00012438"/>
    </source>
</evidence>
<dbReference type="InterPro" id="IPR050482">
    <property type="entry name" value="Sensor_HK_TwoCompSys"/>
</dbReference>
<name>A0A1Q8CWD4_9PSEU</name>
<dbReference type="InterPro" id="IPR006311">
    <property type="entry name" value="TAT_signal"/>
</dbReference>
<dbReference type="InterPro" id="IPR003594">
    <property type="entry name" value="HATPase_dom"/>
</dbReference>
<comment type="caution">
    <text evidence="11">The sequence shown here is derived from an EMBL/GenBank/DDBJ whole genome shotgun (WGS) entry which is preliminary data.</text>
</comment>
<dbReference type="EMBL" id="MSIE01000006">
    <property type="protein sequence ID" value="OLF18669.1"/>
    <property type="molecule type" value="Genomic_DNA"/>
</dbReference>
<evidence type="ECO:0000256" key="5">
    <source>
        <dbReference type="ARBA" id="ARBA00022741"/>
    </source>
</evidence>
<dbReference type="GO" id="GO:0005524">
    <property type="term" value="F:ATP binding"/>
    <property type="evidence" value="ECO:0007669"/>
    <property type="project" value="UniProtKB-KW"/>
</dbReference>
<evidence type="ECO:0000256" key="6">
    <source>
        <dbReference type="ARBA" id="ARBA00022777"/>
    </source>
</evidence>
<dbReference type="RefSeq" id="WP_075124399.1">
    <property type="nucleotide sequence ID" value="NZ_MSIE01000006.1"/>
</dbReference>
<dbReference type="SMART" id="SM00387">
    <property type="entry name" value="HATPase_c"/>
    <property type="match status" value="1"/>
</dbReference>
<dbReference type="Gene3D" id="3.30.565.10">
    <property type="entry name" value="Histidine kinase-like ATPase, C-terminal domain"/>
    <property type="match status" value="1"/>
</dbReference>
<feature type="transmembrane region" description="Helical" evidence="9">
    <location>
        <begin position="139"/>
        <end position="160"/>
    </location>
</feature>
<keyword evidence="9" id="KW-0472">Membrane</keyword>
<evidence type="ECO:0000256" key="8">
    <source>
        <dbReference type="ARBA" id="ARBA00023012"/>
    </source>
</evidence>
<evidence type="ECO:0000256" key="9">
    <source>
        <dbReference type="SAM" id="Phobius"/>
    </source>
</evidence>
<comment type="catalytic activity">
    <reaction evidence="1">
        <text>ATP + protein L-histidine = ADP + protein N-phospho-L-histidine.</text>
        <dbReference type="EC" id="2.7.13.3"/>
    </reaction>
</comment>
<evidence type="ECO:0000256" key="1">
    <source>
        <dbReference type="ARBA" id="ARBA00000085"/>
    </source>
</evidence>
<dbReference type="Pfam" id="PF07730">
    <property type="entry name" value="HisKA_3"/>
    <property type="match status" value="1"/>
</dbReference>
<keyword evidence="4" id="KW-0808">Transferase</keyword>
<dbReference type="Pfam" id="PF02518">
    <property type="entry name" value="HATPase_c"/>
    <property type="match status" value="1"/>
</dbReference>
<keyword evidence="12" id="KW-1185">Reference proteome</keyword>
<keyword evidence="6 11" id="KW-0418">Kinase</keyword>
<reference evidence="11 12" key="1">
    <citation type="submission" date="2016-12" db="EMBL/GenBank/DDBJ databases">
        <title>The draft genome sequence of Actinophytocola sp. 11-183.</title>
        <authorList>
            <person name="Wang W."/>
            <person name="Yuan L."/>
        </authorList>
    </citation>
    <scope>NUCLEOTIDE SEQUENCE [LARGE SCALE GENOMIC DNA]</scope>
    <source>
        <strain evidence="11 12">11-183</strain>
    </source>
</reference>
<dbReference type="OrthoDB" id="5242012at2"/>
<keyword evidence="7" id="KW-0067">ATP-binding</keyword>
<sequence>MQDLTRRNLLRRSALGTVGLALGGVSAVVGLGYLLVAVPGLVVPPARPRIYALARRIADLNRARVRRFLGSDEEVTDYSGAQALRYIGARSVIGMFGVGVFVLFGLGVVGVSIMAWQVLTGQEIGGGGTAEEGDPSEALIFFMVGALLLFIVVWGLVGVAELEKAMVKHFLGPSEEELLRRRVSELSVSRAGVVEAVNEERRRIERDLHDGVQQRLVALGMLLGRARRAVEPAQVDTLLRHAHEEAQQSLRDLREVTWRVYPIALDKGGLPPALEAVAERSSVPVRLDCDLPSRPDLATETVAYFVVSEAVTNAIKHGAPSAIEIAVYRDGSWLSVQVRDDGRGGAAATGTGLSGLARRVAAADGHFGVESPPGGPTVVSARLPCG</sequence>
<dbReference type="CDD" id="cd16917">
    <property type="entry name" value="HATPase_UhpB-NarQ-NarX-like"/>
    <property type="match status" value="1"/>
</dbReference>
<feature type="domain" description="Histidine kinase/HSP90-like ATPase" evidence="10">
    <location>
        <begin position="298"/>
        <end position="386"/>
    </location>
</feature>
<evidence type="ECO:0000259" key="10">
    <source>
        <dbReference type="SMART" id="SM00387"/>
    </source>
</evidence>
<evidence type="ECO:0000313" key="11">
    <source>
        <dbReference type="EMBL" id="OLF18669.1"/>
    </source>
</evidence>
<accession>A0A1Q8CWD4</accession>
<dbReference type="PANTHER" id="PTHR24421">
    <property type="entry name" value="NITRATE/NITRITE SENSOR PROTEIN NARX-RELATED"/>
    <property type="match status" value="1"/>
</dbReference>
<dbReference type="GO" id="GO:0000155">
    <property type="term" value="F:phosphorelay sensor kinase activity"/>
    <property type="evidence" value="ECO:0007669"/>
    <property type="project" value="InterPro"/>
</dbReference>
<dbReference type="STRING" id="1912961.BU204_05250"/>
<evidence type="ECO:0000313" key="12">
    <source>
        <dbReference type="Proteomes" id="UP000185596"/>
    </source>
</evidence>
<keyword evidence="9" id="KW-0812">Transmembrane</keyword>
<dbReference type="AlphaFoldDB" id="A0A1Q8CWD4"/>
<dbReference type="Gene3D" id="1.20.5.1930">
    <property type="match status" value="1"/>
</dbReference>
<dbReference type="PANTHER" id="PTHR24421:SF10">
    <property type="entry name" value="NITRATE_NITRITE SENSOR PROTEIN NARQ"/>
    <property type="match status" value="1"/>
</dbReference>
<proteinExistence type="predicted"/>
<keyword evidence="8" id="KW-0902">Two-component regulatory system</keyword>
<keyword evidence="5" id="KW-0547">Nucleotide-binding</keyword>
<evidence type="ECO:0000256" key="4">
    <source>
        <dbReference type="ARBA" id="ARBA00022679"/>
    </source>
</evidence>
<feature type="transmembrane region" description="Helical" evidence="9">
    <location>
        <begin position="20"/>
        <end position="43"/>
    </location>
</feature>
<gene>
    <name evidence="11" type="ORF">BU204_05250</name>
</gene>
<dbReference type="PROSITE" id="PS51318">
    <property type="entry name" value="TAT"/>
    <property type="match status" value="1"/>
</dbReference>
<evidence type="ECO:0000256" key="7">
    <source>
        <dbReference type="ARBA" id="ARBA00022840"/>
    </source>
</evidence>
<dbReference type="SUPFAM" id="SSF55874">
    <property type="entry name" value="ATPase domain of HSP90 chaperone/DNA topoisomerase II/histidine kinase"/>
    <property type="match status" value="1"/>
</dbReference>